<dbReference type="EMBL" id="JACHXR010000002">
    <property type="protein sequence ID" value="MBB3230275.1"/>
    <property type="molecule type" value="Genomic_DNA"/>
</dbReference>
<comment type="caution">
    <text evidence="1">The sequence shown here is derived from an EMBL/GenBank/DDBJ whole genome shotgun (WGS) entry which is preliminary data.</text>
</comment>
<dbReference type="SUPFAM" id="SSF102114">
    <property type="entry name" value="Radical SAM enzymes"/>
    <property type="match status" value="1"/>
</dbReference>
<organism evidence="1 2">
    <name type="scientific">Halomonas stenophila</name>
    <dbReference type="NCBI Taxonomy" id="795312"/>
    <lineage>
        <taxon>Bacteria</taxon>
        <taxon>Pseudomonadati</taxon>
        <taxon>Pseudomonadota</taxon>
        <taxon>Gammaproteobacteria</taxon>
        <taxon>Oceanospirillales</taxon>
        <taxon>Halomonadaceae</taxon>
        <taxon>Halomonas</taxon>
    </lineage>
</organism>
<accession>A0A7W5HIW8</accession>
<sequence>MPVTAPDHFGADDYAQALAISNDTDRPLSLHLRLPLRPPEATPPRRPGGMDPFEVDLARLDREMVLIRRCLSAGRRIQALQWVGSALPGMSLAQMSELIDRLEARFSLETGRDRDFTVELDPLATDIFALRHLEALGFNRLSLVLPTRRGRQATADRSAAACIDPLLDETQRVGWRSLELVQLIGPWCQSRAPLTETLIALAAMGPPRITLRPVACPSGLRLRHVLDAADALLLARGYGVLGPGTYARRNAALADAHAQARREAARDRLGLGTGGVSRLPDAEARNTTNPWAYAAALDAGRLATASGHWRRADAPPQVR</sequence>
<proteinExistence type="predicted"/>
<gene>
    <name evidence="1" type="ORF">FHR97_001109</name>
</gene>
<dbReference type="EC" id="1.3.98.3" evidence="1"/>
<evidence type="ECO:0000313" key="1">
    <source>
        <dbReference type="EMBL" id="MBB3230275.1"/>
    </source>
</evidence>
<keyword evidence="2" id="KW-1185">Reference proteome</keyword>
<name>A0A7W5HIW8_9GAMM</name>
<reference evidence="1 2" key="1">
    <citation type="submission" date="2020-08" db="EMBL/GenBank/DDBJ databases">
        <title>Genomic Encyclopedia of Type Strains, Phase III (KMG-III): the genomes of soil and plant-associated and newly described type strains.</title>
        <authorList>
            <person name="Whitman W."/>
        </authorList>
    </citation>
    <scope>NUCLEOTIDE SEQUENCE [LARGE SCALE GENOMIC DNA]</scope>
    <source>
        <strain evidence="1 2">CECT 7744</strain>
    </source>
</reference>
<dbReference type="Proteomes" id="UP000518892">
    <property type="component" value="Unassembled WGS sequence"/>
</dbReference>
<dbReference type="RefSeq" id="WP_183382768.1">
    <property type="nucleotide sequence ID" value="NZ_JACHXR010000002.1"/>
</dbReference>
<protein>
    <submittedName>
        <fullName evidence="1">Oxygen-independent coproporphyrinogen-3 oxidase</fullName>
        <ecNumber evidence="1">1.3.98.3</ecNumber>
    </submittedName>
</protein>
<dbReference type="GO" id="GO:0051989">
    <property type="term" value="F:coproporphyrinogen dehydrogenase activity"/>
    <property type="evidence" value="ECO:0007669"/>
    <property type="project" value="UniProtKB-EC"/>
</dbReference>
<dbReference type="InterPro" id="IPR058240">
    <property type="entry name" value="rSAM_sf"/>
</dbReference>
<keyword evidence="1" id="KW-0560">Oxidoreductase</keyword>
<evidence type="ECO:0000313" key="2">
    <source>
        <dbReference type="Proteomes" id="UP000518892"/>
    </source>
</evidence>
<dbReference type="AlphaFoldDB" id="A0A7W5HIW8"/>